<feature type="region of interest" description="Disordered" evidence="17">
    <location>
        <begin position="550"/>
        <end position="579"/>
    </location>
</feature>
<comment type="catalytic activity">
    <reaction evidence="13">
        <text>L-threonyl-[protein] + ATP = O-phospho-L-threonyl-[protein] + ADP + H(+)</text>
        <dbReference type="Rhea" id="RHEA:46608"/>
        <dbReference type="Rhea" id="RHEA-COMP:11060"/>
        <dbReference type="Rhea" id="RHEA-COMP:11605"/>
        <dbReference type="ChEBI" id="CHEBI:15378"/>
        <dbReference type="ChEBI" id="CHEBI:30013"/>
        <dbReference type="ChEBI" id="CHEBI:30616"/>
        <dbReference type="ChEBI" id="CHEBI:61977"/>
        <dbReference type="ChEBI" id="CHEBI:456216"/>
        <dbReference type="EC" id="2.7.11.1"/>
    </reaction>
</comment>
<evidence type="ECO:0000313" key="21">
    <source>
        <dbReference type="EMBL" id="EGR33328.1"/>
    </source>
</evidence>
<dbReference type="RefSeq" id="XP_004037314.1">
    <property type="nucleotide sequence ID" value="XM_004037266.1"/>
</dbReference>
<evidence type="ECO:0000256" key="1">
    <source>
        <dbReference type="ARBA" id="ARBA00001946"/>
    </source>
</evidence>
<evidence type="ECO:0000256" key="5">
    <source>
        <dbReference type="ARBA" id="ARBA00022679"/>
    </source>
</evidence>
<accession>G0QN74</accession>
<comment type="catalytic activity">
    <reaction evidence="14">
        <text>L-seryl-[protein] + ATP = O-phospho-L-seryl-[protein] + ADP + H(+)</text>
        <dbReference type="Rhea" id="RHEA:17989"/>
        <dbReference type="Rhea" id="RHEA-COMP:9863"/>
        <dbReference type="Rhea" id="RHEA-COMP:11604"/>
        <dbReference type="ChEBI" id="CHEBI:15378"/>
        <dbReference type="ChEBI" id="CHEBI:29999"/>
        <dbReference type="ChEBI" id="CHEBI:30616"/>
        <dbReference type="ChEBI" id="CHEBI:83421"/>
        <dbReference type="ChEBI" id="CHEBI:456216"/>
        <dbReference type="EC" id="2.7.11.1"/>
    </reaction>
</comment>
<dbReference type="EMBL" id="GL983468">
    <property type="protein sequence ID" value="EGR33328.1"/>
    <property type="molecule type" value="Genomic_DNA"/>
</dbReference>
<evidence type="ECO:0000256" key="15">
    <source>
        <dbReference type="PROSITE-ProRule" id="PRU10141"/>
    </source>
</evidence>
<dbReference type="GO" id="GO:0005509">
    <property type="term" value="F:calcium ion binding"/>
    <property type="evidence" value="ECO:0007669"/>
    <property type="project" value="InterPro"/>
</dbReference>
<proteinExistence type="inferred from homology"/>
<dbReference type="SUPFAM" id="SSF47473">
    <property type="entry name" value="EF-hand"/>
    <property type="match status" value="1"/>
</dbReference>
<evidence type="ECO:0000259" key="20">
    <source>
        <dbReference type="PROSITE" id="PS50222"/>
    </source>
</evidence>
<keyword evidence="16" id="KW-0175">Coiled coil</keyword>
<dbReference type="Gene3D" id="3.30.200.20">
    <property type="entry name" value="Phosphorylase Kinase, domain 1"/>
    <property type="match status" value="1"/>
</dbReference>
<dbReference type="PROSITE" id="PS00107">
    <property type="entry name" value="PROTEIN_KINASE_ATP"/>
    <property type="match status" value="1"/>
</dbReference>
<dbReference type="GeneID" id="14909507"/>
<evidence type="ECO:0000256" key="2">
    <source>
        <dbReference type="ARBA" id="ARBA00011245"/>
    </source>
</evidence>
<evidence type="ECO:0000256" key="9">
    <source>
        <dbReference type="ARBA" id="ARBA00022777"/>
    </source>
</evidence>
<evidence type="ECO:0000256" key="16">
    <source>
        <dbReference type="SAM" id="Coils"/>
    </source>
</evidence>
<feature type="coiled-coil region" evidence="16">
    <location>
        <begin position="404"/>
        <end position="447"/>
    </location>
</feature>
<evidence type="ECO:0000313" key="22">
    <source>
        <dbReference type="Proteomes" id="UP000008983"/>
    </source>
</evidence>
<evidence type="ECO:0000256" key="6">
    <source>
        <dbReference type="ARBA" id="ARBA00022723"/>
    </source>
</evidence>
<evidence type="ECO:0000256" key="3">
    <source>
        <dbReference type="ARBA" id="ARBA00012513"/>
    </source>
</evidence>
<feature type="transmembrane region" description="Helical" evidence="18">
    <location>
        <begin position="225"/>
        <end position="243"/>
    </location>
</feature>
<dbReference type="InterPro" id="IPR050205">
    <property type="entry name" value="CDPK_Ser/Thr_kinases"/>
</dbReference>
<evidence type="ECO:0000256" key="10">
    <source>
        <dbReference type="ARBA" id="ARBA00022837"/>
    </source>
</evidence>
<dbReference type="CDD" id="cd05117">
    <property type="entry name" value="STKc_CAMK"/>
    <property type="match status" value="1"/>
</dbReference>
<keyword evidence="18" id="KW-0812">Transmembrane</keyword>
<evidence type="ECO:0000256" key="14">
    <source>
        <dbReference type="ARBA" id="ARBA00048679"/>
    </source>
</evidence>
<dbReference type="InterPro" id="IPR011009">
    <property type="entry name" value="Kinase-like_dom_sf"/>
</dbReference>
<dbReference type="AlphaFoldDB" id="G0QN74"/>
<gene>
    <name evidence="21" type="ORF">IMG5_056000</name>
</gene>
<keyword evidence="8 15" id="KW-0547">Nucleotide-binding</keyword>
<evidence type="ECO:0000259" key="19">
    <source>
        <dbReference type="PROSITE" id="PS50011"/>
    </source>
</evidence>
<dbReference type="GO" id="GO:0106310">
    <property type="term" value="F:protein serine kinase activity"/>
    <property type="evidence" value="ECO:0007669"/>
    <property type="project" value="RHEA"/>
</dbReference>
<dbReference type="eggNOG" id="KOG0032">
    <property type="taxonomic scope" value="Eukaryota"/>
</dbReference>
<dbReference type="STRING" id="857967.G0QN74"/>
<dbReference type="PROSITE" id="PS00108">
    <property type="entry name" value="PROTEIN_KINASE_ST"/>
    <property type="match status" value="1"/>
</dbReference>
<keyword evidence="4" id="KW-0723">Serine/threonine-protein kinase</keyword>
<comment type="cofactor">
    <cofactor evidence="1">
        <name>Mg(2+)</name>
        <dbReference type="ChEBI" id="CHEBI:18420"/>
    </cofactor>
</comment>
<dbReference type="PANTHER" id="PTHR24349">
    <property type="entry name" value="SERINE/THREONINE-PROTEIN KINASE"/>
    <property type="match status" value="1"/>
</dbReference>
<dbReference type="InParanoid" id="G0QN74"/>
<name>G0QN74_ICHMU</name>
<evidence type="ECO:0000256" key="18">
    <source>
        <dbReference type="SAM" id="Phobius"/>
    </source>
</evidence>
<dbReference type="Gene3D" id="1.10.238.10">
    <property type="entry name" value="EF-hand"/>
    <property type="match status" value="2"/>
</dbReference>
<sequence length="579" mass="67920">MGCLTVKQKNRNKVDETDLNQIRKPKNIEVQQDFWDDPQINDGTQGEHTISSSENIFYYYKFGEQLGSGSFGSVCIATPIKNPDKRVAIKTIKKSTLKNSLSIYIKREIDIFKSLDHPYICKFLETYMDKYNIYVVMEYCSGGTLKSLIYSRNNTEKNVAQIIQKLFQAVNYLHHQKIVHRDLKLENVIFTNSDLSIADIKIIDFGLSKKIKDQTKKRHTKVGSYQYMGLFFYLFLYLIFFLYKIKAPEVILNSKYDKEFDVWSLGCIMFALLAGELPFYDIKSIETANYQFSAPCWKIISQDAKNLIKQMLVVDTQQRITLEEGMKHSWFNQLRKQTLSDVLLPRQRGSKQLVLDRLLNYNQSTTFKREILLLMVKRLEHYENQTPKEIFKMMNKQNNGFISVQELKDVIDKLKLQEEQFKDIKAIEELVRTISNKKQKRKKSENQTIQKINYSEFLAATLDDQYYLNNQKLNNAFIYIDSMEKNYITKEDIIDMLAKEGRKLPQQEIENIFEEIAPFLNKQGHLNFQGFKDIMSKGVYKAALNEVQEEAENISSHDNSSDYESESSSQFESRRKKNQ</sequence>
<dbReference type="PROSITE" id="PS50011">
    <property type="entry name" value="PROTEIN_KINASE_DOM"/>
    <property type="match status" value="1"/>
</dbReference>
<evidence type="ECO:0000256" key="4">
    <source>
        <dbReference type="ARBA" id="ARBA00022527"/>
    </source>
</evidence>
<feature type="domain" description="Protein kinase" evidence="19">
    <location>
        <begin position="60"/>
        <end position="331"/>
    </location>
</feature>
<protein>
    <recommendedName>
        <fullName evidence="3">non-specific serine/threonine protein kinase</fullName>
        <ecNumber evidence="3">2.7.11.1</ecNumber>
    </recommendedName>
</protein>
<evidence type="ECO:0000256" key="13">
    <source>
        <dbReference type="ARBA" id="ARBA00047899"/>
    </source>
</evidence>
<evidence type="ECO:0000256" key="8">
    <source>
        <dbReference type="ARBA" id="ARBA00022741"/>
    </source>
</evidence>
<keyword evidence="18" id="KW-1133">Transmembrane helix</keyword>
<evidence type="ECO:0000256" key="17">
    <source>
        <dbReference type="SAM" id="MobiDB-lite"/>
    </source>
</evidence>
<evidence type="ECO:0000256" key="11">
    <source>
        <dbReference type="ARBA" id="ARBA00022840"/>
    </source>
</evidence>
<dbReference type="SUPFAM" id="SSF56112">
    <property type="entry name" value="Protein kinase-like (PK-like)"/>
    <property type="match status" value="1"/>
</dbReference>
<dbReference type="OrthoDB" id="410920at2759"/>
<dbReference type="SMART" id="SM00220">
    <property type="entry name" value="S_TKc"/>
    <property type="match status" value="1"/>
</dbReference>
<dbReference type="GO" id="GO:0004674">
    <property type="term" value="F:protein serine/threonine kinase activity"/>
    <property type="evidence" value="ECO:0007669"/>
    <property type="project" value="UniProtKB-KW"/>
</dbReference>
<keyword evidence="22" id="KW-1185">Reference proteome</keyword>
<dbReference type="OMA" id="WNAGVIL"/>
<evidence type="ECO:0000256" key="7">
    <source>
        <dbReference type="ARBA" id="ARBA00022737"/>
    </source>
</evidence>
<dbReference type="Gene3D" id="1.10.510.10">
    <property type="entry name" value="Transferase(Phosphotransferase) domain 1"/>
    <property type="match status" value="1"/>
</dbReference>
<organism evidence="21 22">
    <name type="scientific">Ichthyophthirius multifiliis</name>
    <name type="common">White spot disease agent</name>
    <name type="synonym">Ich</name>
    <dbReference type="NCBI Taxonomy" id="5932"/>
    <lineage>
        <taxon>Eukaryota</taxon>
        <taxon>Sar</taxon>
        <taxon>Alveolata</taxon>
        <taxon>Ciliophora</taxon>
        <taxon>Intramacronucleata</taxon>
        <taxon>Oligohymenophorea</taxon>
        <taxon>Hymenostomatida</taxon>
        <taxon>Ophryoglenina</taxon>
        <taxon>Ichthyophthirius</taxon>
    </lineage>
</organism>
<dbReference type="InterPro" id="IPR000719">
    <property type="entry name" value="Prot_kinase_dom"/>
</dbReference>
<dbReference type="GO" id="GO:0005524">
    <property type="term" value="F:ATP binding"/>
    <property type="evidence" value="ECO:0007669"/>
    <property type="project" value="UniProtKB-UniRule"/>
</dbReference>
<feature type="transmembrane region" description="Helical" evidence="18">
    <location>
        <begin position="263"/>
        <end position="280"/>
    </location>
</feature>
<dbReference type="PROSITE" id="PS50222">
    <property type="entry name" value="EF_HAND_2"/>
    <property type="match status" value="1"/>
</dbReference>
<keyword evidence="18" id="KW-0472">Membrane</keyword>
<keyword evidence="10" id="KW-0106">Calcium</keyword>
<feature type="domain" description="EF-hand" evidence="20">
    <location>
        <begin position="382"/>
        <end position="417"/>
    </location>
</feature>
<feature type="binding site" evidence="15">
    <location>
        <position position="94"/>
    </location>
    <ligand>
        <name>ATP</name>
        <dbReference type="ChEBI" id="CHEBI:30616"/>
    </ligand>
</feature>
<keyword evidence="11 15" id="KW-0067">ATP-binding</keyword>
<dbReference type="Pfam" id="PF00069">
    <property type="entry name" value="Pkinase"/>
    <property type="match status" value="2"/>
</dbReference>
<comment type="similarity">
    <text evidence="12">Belongs to the protein kinase superfamily. Ser/Thr protein kinase family. CDPK subfamily.</text>
</comment>
<dbReference type="InterPro" id="IPR017441">
    <property type="entry name" value="Protein_kinase_ATP_BS"/>
</dbReference>
<keyword evidence="9 21" id="KW-0418">Kinase</keyword>
<dbReference type="FunFam" id="3.30.200.20:FF:000315">
    <property type="entry name" value="Calcium-dependent protein kinase 3"/>
    <property type="match status" value="1"/>
</dbReference>
<comment type="subunit">
    <text evidence="2">Monomer.</text>
</comment>
<dbReference type="InterPro" id="IPR008271">
    <property type="entry name" value="Ser/Thr_kinase_AS"/>
</dbReference>
<reference evidence="21 22" key="1">
    <citation type="submission" date="2011-07" db="EMBL/GenBank/DDBJ databases">
        <authorList>
            <person name="Coyne R."/>
            <person name="Brami D."/>
            <person name="Johnson J."/>
            <person name="Hostetler J."/>
            <person name="Hannick L."/>
            <person name="Clark T."/>
            <person name="Cassidy-Hanley D."/>
            <person name="Inman J."/>
        </authorList>
    </citation>
    <scope>NUCLEOTIDE SEQUENCE [LARGE SCALE GENOMIC DNA]</scope>
    <source>
        <strain evidence="21 22">G5</strain>
    </source>
</reference>
<dbReference type="FunFam" id="1.10.510.10:FF:000571">
    <property type="entry name" value="Maternal embryonic leucine zipper kinase"/>
    <property type="match status" value="1"/>
</dbReference>
<keyword evidence="5 21" id="KW-0808">Transferase</keyword>
<dbReference type="InterPro" id="IPR011992">
    <property type="entry name" value="EF-hand-dom_pair"/>
</dbReference>
<keyword evidence="6" id="KW-0479">Metal-binding</keyword>
<evidence type="ECO:0000256" key="12">
    <source>
        <dbReference type="ARBA" id="ARBA00024334"/>
    </source>
</evidence>
<dbReference type="EC" id="2.7.11.1" evidence="3"/>
<dbReference type="Proteomes" id="UP000008983">
    <property type="component" value="Unassembled WGS sequence"/>
</dbReference>
<keyword evidence="7" id="KW-0677">Repeat</keyword>
<dbReference type="InterPro" id="IPR002048">
    <property type="entry name" value="EF_hand_dom"/>
</dbReference>